<comment type="caution">
    <text evidence="4">The sequence shown here is derived from an EMBL/GenBank/DDBJ whole genome shotgun (WGS) entry which is preliminary data.</text>
</comment>
<dbReference type="GO" id="GO:0006606">
    <property type="term" value="P:protein import into nucleus"/>
    <property type="evidence" value="ECO:0007669"/>
    <property type="project" value="TreeGrafter"/>
</dbReference>
<proteinExistence type="inferred from homology"/>
<sequence>MNEVFETKSLFGGAVEISLPMRFTDTSTVRHVADAQEVYSDADSDQSIILEFLAYNEVDDNHIAQYLFDDIADLNSAKNKRIFECNIDTNLGLQDVSIVLYGQQSVSKYNEDAVNVITMYLGVVRLKKYHTDMLLTVNVPVGFSPNSSSNSTSKLYPFNSEMFLRIFRSIKILNFDLLNCW</sequence>
<evidence type="ECO:0000256" key="1">
    <source>
        <dbReference type="ARBA" id="ARBA00010307"/>
    </source>
</evidence>
<dbReference type="GO" id="GO:0005634">
    <property type="term" value="C:nucleus"/>
    <property type="evidence" value="ECO:0007669"/>
    <property type="project" value="TreeGrafter"/>
</dbReference>
<dbReference type="Pfam" id="PF04603">
    <property type="entry name" value="Mog1"/>
    <property type="match status" value="1"/>
</dbReference>
<evidence type="ECO:0000256" key="2">
    <source>
        <dbReference type="ARBA" id="ARBA00022448"/>
    </source>
</evidence>
<dbReference type="GO" id="GO:0031267">
    <property type="term" value="F:small GTPase binding"/>
    <property type="evidence" value="ECO:0007669"/>
    <property type="project" value="TreeGrafter"/>
</dbReference>
<organism evidence="4 5">
    <name type="scientific">Acrasis kona</name>
    <dbReference type="NCBI Taxonomy" id="1008807"/>
    <lineage>
        <taxon>Eukaryota</taxon>
        <taxon>Discoba</taxon>
        <taxon>Heterolobosea</taxon>
        <taxon>Tetramitia</taxon>
        <taxon>Eutetramitia</taxon>
        <taxon>Acrasidae</taxon>
        <taxon>Acrasis</taxon>
    </lineage>
</organism>
<comment type="similarity">
    <text evidence="1">Belongs to the MOG1 family.</text>
</comment>
<name>A0AAW2YXS4_9EUKA</name>
<reference evidence="4 5" key="1">
    <citation type="submission" date="2024-03" db="EMBL/GenBank/DDBJ databases">
        <title>The Acrasis kona genome and developmental transcriptomes reveal deep origins of eukaryotic multicellular pathways.</title>
        <authorList>
            <person name="Sheikh S."/>
            <person name="Fu C.-J."/>
            <person name="Brown M.W."/>
            <person name="Baldauf S.L."/>
        </authorList>
    </citation>
    <scope>NUCLEOTIDE SEQUENCE [LARGE SCALE GENOMIC DNA]</scope>
    <source>
        <strain evidence="4 5">ATCC MYA-3509</strain>
    </source>
</reference>
<evidence type="ECO:0000256" key="3">
    <source>
        <dbReference type="ARBA" id="ARBA00022927"/>
    </source>
</evidence>
<dbReference type="Gene3D" id="3.40.1000.10">
    <property type="entry name" value="Mog1/PsbP, alpha/beta/alpha sandwich"/>
    <property type="match status" value="1"/>
</dbReference>
<keyword evidence="5" id="KW-1185">Reference proteome</keyword>
<evidence type="ECO:0000313" key="5">
    <source>
        <dbReference type="Proteomes" id="UP001431209"/>
    </source>
</evidence>
<keyword evidence="3" id="KW-0653">Protein transport</keyword>
<dbReference type="InterPro" id="IPR007681">
    <property type="entry name" value="Mog1"/>
</dbReference>
<dbReference type="AlphaFoldDB" id="A0AAW2YXS4"/>
<dbReference type="InterPro" id="IPR016123">
    <property type="entry name" value="Mog1/PsbP_a/b/a-sand"/>
</dbReference>
<dbReference type="SUPFAM" id="SSF55724">
    <property type="entry name" value="Mog1p/PsbP-like"/>
    <property type="match status" value="1"/>
</dbReference>
<dbReference type="EMBL" id="JAOPGA020000840">
    <property type="protein sequence ID" value="KAL0482297.1"/>
    <property type="molecule type" value="Genomic_DNA"/>
</dbReference>
<dbReference type="GO" id="GO:0005085">
    <property type="term" value="F:guanyl-nucleotide exchange factor activity"/>
    <property type="evidence" value="ECO:0007669"/>
    <property type="project" value="TreeGrafter"/>
</dbReference>
<accession>A0AAW2YXS4</accession>
<dbReference type="PANTHER" id="PTHR15837">
    <property type="entry name" value="RAN GUANINE NUCLEOTIDE RELEASE FACTOR"/>
    <property type="match status" value="1"/>
</dbReference>
<protein>
    <submittedName>
        <fullName evidence="4">RanGEF</fullName>
    </submittedName>
</protein>
<evidence type="ECO:0000313" key="4">
    <source>
        <dbReference type="EMBL" id="KAL0482297.1"/>
    </source>
</evidence>
<dbReference type="Proteomes" id="UP001431209">
    <property type="component" value="Unassembled WGS sequence"/>
</dbReference>
<gene>
    <name evidence="4" type="ORF">AKO1_012966</name>
</gene>
<dbReference type="PANTHER" id="PTHR15837:SF0">
    <property type="entry name" value="RAN GUANINE NUCLEOTIDE RELEASE FACTOR"/>
    <property type="match status" value="1"/>
</dbReference>
<keyword evidence="2" id="KW-0813">Transport</keyword>